<evidence type="ECO:0000313" key="6">
    <source>
        <dbReference type="Proteomes" id="UP000230732"/>
    </source>
</evidence>
<reference evidence="6" key="1">
    <citation type="submission" date="2017-09" db="EMBL/GenBank/DDBJ databases">
        <title>Depth-based differentiation of microbial function through sediment-hosted aquifers and enrichment of novel symbionts in the deep terrestrial subsurface.</title>
        <authorList>
            <person name="Probst A.J."/>
            <person name="Ladd B."/>
            <person name="Jarett J.K."/>
            <person name="Geller-Mcgrath D.E."/>
            <person name="Sieber C.M.K."/>
            <person name="Emerson J.B."/>
            <person name="Anantharaman K."/>
            <person name="Thomas B.C."/>
            <person name="Malmstrom R."/>
            <person name="Stieglmeier M."/>
            <person name="Klingl A."/>
            <person name="Woyke T."/>
            <person name="Ryan C.M."/>
            <person name="Banfield J.F."/>
        </authorList>
    </citation>
    <scope>NUCLEOTIDE SEQUENCE [LARGE SCALE GENOMIC DNA]</scope>
</reference>
<feature type="transmembrane region" description="Helical" evidence="4">
    <location>
        <begin position="9"/>
        <end position="27"/>
    </location>
</feature>
<protein>
    <recommendedName>
        <fullName evidence="7">RND efflux pump membrane fusion protein barrel-sandwich domain-containing protein</fullName>
    </recommendedName>
</protein>
<dbReference type="GO" id="GO:0016020">
    <property type="term" value="C:membrane"/>
    <property type="evidence" value="ECO:0007669"/>
    <property type="project" value="InterPro"/>
</dbReference>
<dbReference type="Gene3D" id="2.40.420.20">
    <property type="match status" value="1"/>
</dbReference>
<dbReference type="Proteomes" id="UP000230732">
    <property type="component" value="Unassembled WGS sequence"/>
</dbReference>
<evidence type="ECO:0000256" key="2">
    <source>
        <dbReference type="ARBA" id="ARBA00009477"/>
    </source>
</evidence>
<evidence type="ECO:0000256" key="1">
    <source>
        <dbReference type="ARBA" id="ARBA00004196"/>
    </source>
</evidence>
<gene>
    <name evidence="5" type="ORF">COY98_00360</name>
</gene>
<dbReference type="InterPro" id="IPR050465">
    <property type="entry name" value="UPF0194_transport"/>
</dbReference>
<dbReference type="PANTHER" id="PTHR32347:SF23">
    <property type="entry name" value="BLL5650 PROTEIN"/>
    <property type="match status" value="1"/>
</dbReference>
<keyword evidence="4" id="KW-1133">Transmembrane helix</keyword>
<evidence type="ECO:0008006" key="7">
    <source>
        <dbReference type="Google" id="ProtNLM"/>
    </source>
</evidence>
<dbReference type="InterPro" id="IPR006143">
    <property type="entry name" value="RND_pump_MFP"/>
</dbReference>
<sequence>MCMQLSKKQIIWGSILVAVGTIIFFVTTNKKNAVPPNTTTIKRGDVIQEVSVTGRVKSTSAVDLGFEKSGRVAGIYAKVGDRVLASGLLGEVESSSARGSLMESEARLAELNRGARPEELTVKRAELAKYTQDLDNAYSGITDILNDTFTKADDALHTKTTGIFSGYKNTSYKYTFSVCDSQLAGNSEVLRQTAEIDFDDWRLENSSFPISPSKTELSNALNNAGNHLTIILGLFESIGRALSLDCTVTNTALDTYRSNINTARTNITTALSNVNTKRQSITTLTLTLAKAKDELALLEAGTASEVIAAQEARVLSARGELAKYRIASPIAGVVTKVDIKVGEGSTIGKTVFSVLSDSSFEIETYVPEADIAKIKIGDNARITLDAYGSDVPFSGVVVAIDPAETIIDNVPTYKTTFQFTKKDPRIKSGMTANIDVSTSSRSGVLFTPERSIITKNGEKFVRTALADGTTSDVPVTTGLKGSDGSIELTTGVAEGTTIIMAPKD</sequence>
<dbReference type="GO" id="GO:0022857">
    <property type="term" value="F:transmembrane transporter activity"/>
    <property type="evidence" value="ECO:0007669"/>
    <property type="project" value="InterPro"/>
</dbReference>
<organism evidence="5 6">
    <name type="scientific">Candidatus Yonathbacteria bacterium CG_4_10_14_0_8_um_filter_43_17</name>
    <dbReference type="NCBI Taxonomy" id="1975099"/>
    <lineage>
        <taxon>Bacteria</taxon>
        <taxon>Candidatus Yonathiibacteriota</taxon>
    </lineage>
</organism>
<dbReference type="GO" id="GO:0030313">
    <property type="term" value="C:cell envelope"/>
    <property type="evidence" value="ECO:0007669"/>
    <property type="project" value="UniProtKB-SubCell"/>
</dbReference>
<keyword evidence="4" id="KW-0812">Transmembrane</keyword>
<comment type="similarity">
    <text evidence="2">Belongs to the membrane fusion protein (MFP) (TC 8.A.1) family.</text>
</comment>
<proteinExistence type="inferred from homology"/>
<evidence type="ECO:0000256" key="4">
    <source>
        <dbReference type="SAM" id="Phobius"/>
    </source>
</evidence>
<keyword evidence="3" id="KW-0175">Coiled coil</keyword>
<dbReference type="EMBL" id="PFKX01000008">
    <property type="protein sequence ID" value="PIY58758.1"/>
    <property type="molecule type" value="Genomic_DNA"/>
</dbReference>
<evidence type="ECO:0000256" key="3">
    <source>
        <dbReference type="ARBA" id="ARBA00023054"/>
    </source>
</evidence>
<name>A0A2M7Q5Q1_9BACT</name>
<accession>A0A2M7Q5Q1</accession>
<dbReference type="Gene3D" id="2.40.30.170">
    <property type="match status" value="1"/>
</dbReference>
<dbReference type="AlphaFoldDB" id="A0A2M7Q5Q1"/>
<evidence type="ECO:0000313" key="5">
    <source>
        <dbReference type="EMBL" id="PIY58758.1"/>
    </source>
</evidence>
<keyword evidence="4" id="KW-0472">Membrane</keyword>
<comment type="caution">
    <text evidence="5">The sequence shown here is derived from an EMBL/GenBank/DDBJ whole genome shotgun (WGS) entry which is preliminary data.</text>
</comment>
<dbReference type="PANTHER" id="PTHR32347">
    <property type="entry name" value="EFFLUX SYSTEM COMPONENT YKNX-RELATED"/>
    <property type="match status" value="1"/>
</dbReference>
<comment type="subcellular location">
    <subcellularLocation>
        <location evidence="1">Cell envelope</location>
    </subcellularLocation>
</comment>
<dbReference type="NCBIfam" id="TIGR01730">
    <property type="entry name" value="RND_mfp"/>
    <property type="match status" value="1"/>
</dbReference>